<dbReference type="GO" id="GO:0006817">
    <property type="term" value="P:phosphate ion transport"/>
    <property type="evidence" value="ECO:0007669"/>
    <property type="project" value="UniProtKB-UniRule"/>
</dbReference>
<keyword evidence="8 12" id="KW-0732">Signal</keyword>
<dbReference type="GO" id="GO:0042301">
    <property type="term" value="F:phosphate ion binding"/>
    <property type="evidence" value="ECO:0007669"/>
    <property type="project" value="UniProtKB-UniRule"/>
</dbReference>
<keyword evidence="6 12" id="KW-1003">Cell membrane</keyword>
<evidence type="ECO:0000313" key="15">
    <source>
        <dbReference type="Proteomes" id="UP000287101"/>
    </source>
</evidence>
<comment type="subunit">
    <text evidence="4 12">The complex is composed of two ATP-binding proteins (PstB), two transmembrane proteins (PstC and PstA) and a solute-binding protein (PstS).</text>
</comment>
<dbReference type="GO" id="GO:0005886">
    <property type="term" value="C:plasma membrane"/>
    <property type="evidence" value="ECO:0007669"/>
    <property type="project" value="UniProtKB-SubCell"/>
</dbReference>
<comment type="function">
    <text evidence="12">Involved in the system for phosphate transport across the cytoplasmic membrane.</text>
</comment>
<evidence type="ECO:0000256" key="1">
    <source>
        <dbReference type="ARBA" id="ARBA00002841"/>
    </source>
</evidence>
<evidence type="ECO:0000256" key="10">
    <source>
        <dbReference type="ARBA" id="ARBA00023139"/>
    </source>
</evidence>
<evidence type="ECO:0000256" key="4">
    <source>
        <dbReference type="ARBA" id="ARBA00011529"/>
    </source>
</evidence>
<keyword evidence="7 12" id="KW-0592">Phosphate transport</keyword>
<sequence length="290" mass="31412">MWEGINVKKLGLVLALAFVMGGCSAKPDSTTAVGSTAIQPLIEAVAHDFMQTNKGMVINVQGGGSGTGLSQVQAGAVEIGNSDVFAEEKKGIDGDKLIDHKVAVVGTVPVANKENGVSSLTSEELRAIFAGQLKNWKELGGNDLPILVVNRTEGSGTRVNFEKYGLDNQEVIPSQEQEANGMTREIVGQTPGAISYMAIPYINEQVVPLKIDGVKASTDTIKTNEWKIWSYEHMYTQKDPSDQTKQFIEYVLSQPIQEKVFKKLGYIPISEMEVERKQTGEIIPLAGGQK</sequence>
<dbReference type="PANTHER" id="PTHR30570:SF4">
    <property type="entry name" value="PHOSPHATE-BINDING PROTEIN PSTS 1"/>
    <property type="match status" value="1"/>
</dbReference>
<evidence type="ECO:0000256" key="6">
    <source>
        <dbReference type="ARBA" id="ARBA00022475"/>
    </source>
</evidence>
<dbReference type="SUPFAM" id="SSF53850">
    <property type="entry name" value="Periplasmic binding protein-like II"/>
    <property type="match status" value="1"/>
</dbReference>
<protein>
    <recommendedName>
        <fullName evidence="12">Phosphate-binding protein</fullName>
    </recommendedName>
</protein>
<dbReference type="Pfam" id="PF12849">
    <property type="entry name" value="PBP_like_2"/>
    <property type="match status" value="1"/>
</dbReference>
<comment type="function">
    <text evidence="1">Part of the ABC transporter complex PstSACB involved in phosphate import.</text>
</comment>
<keyword evidence="5 12" id="KW-0813">Transport</keyword>
<evidence type="ECO:0000256" key="11">
    <source>
        <dbReference type="ARBA" id="ARBA00023288"/>
    </source>
</evidence>
<feature type="signal peptide" evidence="12">
    <location>
        <begin position="1"/>
        <end position="25"/>
    </location>
</feature>
<dbReference type="Proteomes" id="UP000287101">
    <property type="component" value="Unassembled WGS sequence"/>
</dbReference>
<comment type="similarity">
    <text evidence="3 12">Belongs to the PstS family.</text>
</comment>
<feature type="chain" id="PRO_5027137168" description="Phosphate-binding protein" evidence="12">
    <location>
        <begin position="26"/>
        <end position="290"/>
    </location>
</feature>
<evidence type="ECO:0000313" key="14">
    <source>
        <dbReference type="EMBL" id="RSU04893.1"/>
    </source>
</evidence>
<evidence type="ECO:0000256" key="7">
    <source>
        <dbReference type="ARBA" id="ARBA00022592"/>
    </source>
</evidence>
<keyword evidence="15" id="KW-1185">Reference proteome</keyword>
<evidence type="ECO:0000256" key="9">
    <source>
        <dbReference type="ARBA" id="ARBA00023136"/>
    </source>
</evidence>
<dbReference type="AlphaFoldDB" id="A0A430ACF9"/>
<comment type="subcellular location">
    <subcellularLocation>
        <location evidence="2 12">Cell membrane</location>
        <topology evidence="2 12">Lipid-anchor</topology>
    </subcellularLocation>
</comment>
<evidence type="ECO:0000259" key="13">
    <source>
        <dbReference type="Pfam" id="PF12849"/>
    </source>
</evidence>
<name>A0A430ACF9_9ENTE</name>
<dbReference type="NCBIfam" id="TIGR02136">
    <property type="entry name" value="ptsS_2"/>
    <property type="match status" value="1"/>
</dbReference>
<keyword evidence="11 12" id="KW-0449">Lipoprotein</keyword>
<dbReference type="EMBL" id="NGJY01000001">
    <property type="protein sequence ID" value="RSU04893.1"/>
    <property type="molecule type" value="Genomic_DNA"/>
</dbReference>
<feature type="domain" description="PBP" evidence="13">
    <location>
        <begin position="29"/>
        <end position="254"/>
    </location>
</feature>
<keyword evidence="9" id="KW-0472">Membrane</keyword>
<dbReference type="InterPro" id="IPR011862">
    <property type="entry name" value="Phos-bd"/>
</dbReference>
<evidence type="ECO:0000256" key="12">
    <source>
        <dbReference type="RuleBase" id="RU367119"/>
    </source>
</evidence>
<comment type="caution">
    <text evidence="14">The sequence shown here is derived from an EMBL/GenBank/DDBJ whole genome shotgun (WGS) entry which is preliminary data.</text>
</comment>
<dbReference type="Gene3D" id="3.40.190.10">
    <property type="entry name" value="Periplasmic binding protein-like II"/>
    <property type="match status" value="2"/>
</dbReference>
<dbReference type="InterPro" id="IPR024370">
    <property type="entry name" value="PBP_domain"/>
</dbReference>
<evidence type="ECO:0000256" key="2">
    <source>
        <dbReference type="ARBA" id="ARBA00004193"/>
    </source>
</evidence>
<dbReference type="CDD" id="cd13653">
    <property type="entry name" value="PBP2_phosphate_like_1"/>
    <property type="match status" value="1"/>
</dbReference>
<dbReference type="InterPro" id="IPR050811">
    <property type="entry name" value="Phosphate_ABC_transporter"/>
</dbReference>
<organism evidence="14 15">
    <name type="scientific">Vagococcus fessus</name>
    <dbReference type="NCBI Taxonomy" id="120370"/>
    <lineage>
        <taxon>Bacteria</taxon>
        <taxon>Bacillati</taxon>
        <taxon>Bacillota</taxon>
        <taxon>Bacilli</taxon>
        <taxon>Lactobacillales</taxon>
        <taxon>Enterococcaceae</taxon>
        <taxon>Vagococcus</taxon>
    </lineage>
</organism>
<gene>
    <name evidence="14" type="ORF">CBF31_02410</name>
</gene>
<reference evidence="14 15" key="1">
    <citation type="submission" date="2017-05" db="EMBL/GenBank/DDBJ databases">
        <title>Vagococcus spp. assemblies.</title>
        <authorList>
            <person name="Gulvik C.A."/>
        </authorList>
    </citation>
    <scope>NUCLEOTIDE SEQUENCE [LARGE SCALE GENOMIC DNA]</scope>
    <source>
        <strain evidence="14 15">CCUG 41755</strain>
    </source>
</reference>
<evidence type="ECO:0000256" key="8">
    <source>
        <dbReference type="ARBA" id="ARBA00022729"/>
    </source>
</evidence>
<evidence type="ECO:0000256" key="5">
    <source>
        <dbReference type="ARBA" id="ARBA00022448"/>
    </source>
</evidence>
<accession>A0A430ACF9</accession>
<proteinExistence type="inferred from homology"/>
<keyword evidence="10 12" id="KW-0564">Palmitate</keyword>
<dbReference type="PANTHER" id="PTHR30570">
    <property type="entry name" value="PERIPLASMIC PHOSPHATE BINDING COMPONENT OF PHOSPHATE ABC TRANSPORTER"/>
    <property type="match status" value="1"/>
</dbReference>
<evidence type="ECO:0000256" key="3">
    <source>
        <dbReference type="ARBA" id="ARBA00008725"/>
    </source>
</evidence>